<comment type="similarity">
    <text evidence="2">Belongs to the NR2C2AP family.</text>
</comment>
<proteinExistence type="inferred from homology"/>
<reference evidence="6" key="2">
    <citation type="submission" date="2023-05" db="EMBL/GenBank/DDBJ databases">
        <authorList>
            <person name="Fouks B."/>
        </authorList>
    </citation>
    <scope>NUCLEOTIDE SEQUENCE</scope>
    <source>
        <strain evidence="6">Stay&amp;Tobe</strain>
        <tissue evidence="6">Testes</tissue>
    </source>
</reference>
<feature type="domain" description="F5/8 type C" evidence="5">
    <location>
        <begin position="25"/>
        <end position="119"/>
    </location>
</feature>
<keyword evidence="7" id="KW-1185">Reference proteome</keyword>
<evidence type="ECO:0000256" key="1">
    <source>
        <dbReference type="ARBA" id="ARBA00004123"/>
    </source>
</evidence>
<gene>
    <name evidence="6" type="ORF">L9F63_023091</name>
</gene>
<accession>A0AAD7ZKF1</accession>
<comment type="subcellular location">
    <subcellularLocation>
        <location evidence="1">Nucleus</location>
    </subcellularLocation>
</comment>
<evidence type="ECO:0000313" key="6">
    <source>
        <dbReference type="EMBL" id="KAJ9581732.1"/>
    </source>
</evidence>
<dbReference type="FunFam" id="2.60.120.260:FF:000070">
    <property type="entry name" value="Nuclear receptor 2C2-associated protein"/>
    <property type="match status" value="1"/>
</dbReference>
<evidence type="ECO:0000256" key="2">
    <source>
        <dbReference type="ARBA" id="ARBA00009556"/>
    </source>
</evidence>
<dbReference type="GO" id="GO:0005634">
    <property type="term" value="C:nucleus"/>
    <property type="evidence" value="ECO:0007669"/>
    <property type="project" value="UniProtKB-SubCell"/>
</dbReference>
<protein>
    <recommendedName>
        <fullName evidence="3">Nuclear receptor 2C2-associated protein</fullName>
    </recommendedName>
</protein>
<dbReference type="SUPFAM" id="SSF49785">
    <property type="entry name" value="Galactose-binding domain-like"/>
    <property type="match status" value="1"/>
</dbReference>
<evidence type="ECO:0000313" key="7">
    <source>
        <dbReference type="Proteomes" id="UP001233999"/>
    </source>
</evidence>
<dbReference type="InterPro" id="IPR008979">
    <property type="entry name" value="Galactose-bd-like_sf"/>
</dbReference>
<organism evidence="6 7">
    <name type="scientific">Diploptera punctata</name>
    <name type="common">Pacific beetle cockroach</name>
    <dbReference type="NCBI Taxonomy" id="6984"/>
    <lineage>
        <taxon>Eukaryota</taxon>
        <taxon>Metazoa</taxon>
        <taxon>Ecdysozoa</taxon>
        <taxon>Arthropoda</taxon>
        <taxon>Hexapoda</taxon>
        <taxon>Insecta</taxon>
        <taxon>Pterygota</taxon>
        <taxon>Neoptera</taxon>
        <taxon>Polyneoptera</taxon>
        <taxon>Dictyoptera</taxon>
        <taxon>Blattodea</taxon>
        <taxon>Blaberoidea</taxon>
        <taxon>Blaberidae</taxon>
        <taxon>Diplopterinae</taxon>
        <taxon>Diploptera</taxon>
    </lineage>
</organism>
<dbReference type="Pfam" id="PF00754">
    <property type="entry name" value="F5_F8_type_C"/>
    <property type="match status" value="1"/>
</dbReference>
<keyword evidence="4" id="KW-0539">Nucleus</keyword>
<evidence type="ECO:0000256" key="4">
    <source>
        <dbReference type="ARBA" id="ARBA00023242"/>
    </source>
</evidence>
<sequence>MASILRHEKYNCRVSSVLNRDVKQFGKKYLFDENDETCWNSDQGCPQWISLEFEKEQMIDTVQIQFQGGFVGRDCIFEAKQENGTQFTEPFYPEDINSVQIFKLKQLLHTKCIRIVFNESTDFFGRIVIYKLDIVNTKK</sequence>
<dbReference type="EMBL" id="JASPKZ010007846">
    <property type="protein sequence ID" value="KAJ9581732.1"/>
    <property type="molecule type" value="Genomic_DNA"/>
</dbReference>
<evidence type="ECO:0000259" key="5">
    <source>
        <dbReference type="Pfam" id="PF00754"/>
    </source>
</evidence>
<comment type="caution">
    <text evidence="6">The sequence shown here is derived from an EMBL/GenBank/DDBJ whole genome shotgun (WGS) entry which is preliminary data.</text>
</comment>
<dbReference type="Gene3D" id="2.60.120.260">
    <property type="entry name" value="Galactose-binding domain-like"/>
    <property type="match status" value="1"/>
</dbReference>
<dbReference type="InterPro" id="IPR000421">
    <property type="entry name" value="FA58C"/>
</dbReference>
<dbReference type="Proteomes" id="UP001233999">
    <property type="component" value="Unassembled WGS sequence"/>
</dbReference>
<reference evidence="6" key="1">
    <citation type="journal article" date="2023" name="IScience">
        <title>Live-bearing cockroach genome reveals convergent evolutionary mechanisms linked to viviparity in insects and beyond.</title>
        <authorList>
            <person name="Fouks B."/>
            <person name="Harrison M.C."/>
            <person name="Mikhailova A.A."/>
            <person name="Marchal E."/>
            <person name="English S."/>
            <person name="Carruthers M."/>
            <person name="Jennings E.C."/>
            <person name="Chiamaka E.L."/>
            <person name="Frigard R.A."/>
            <person name="Pippel M."/>
            <person name="Attardo G.M."/>
            <person name="Benoit J.B."/>
            <person name="Bornberg-Bauer E."/>
            <person name="Tobe S.S."/>
        </authorList>
    </citation>
    <scope>NUCLEOTIDE SEQUENCE</scope>
    <source>
        <strain evidence="6">Stay&amp;Tobe</strain>
    </source>
</reference>
<evidence type="ECO:0000256" key="3">
    <source>
        <dbReference type="ARBA" id="ARBA00019956"/>
    </source>
</evidence>
<dbReference type="AlphaFoldDB" id="A0AAD7ZKF1"/>
<name>A0AAD7ZKF1_DIPPU</name>